<reference evidence="4 5" key="1">
    <citation type="submission" date="2019-08" db="EMBL/GenBank/DDBJ databases">
        <title>In-depth cultivation of the pig gut microbiome towards novel bacterial diversity and tailored functional studies.</title>
        <authorList>
            <person name="Wylensek D."/>
            <person name="Hitch T.C.A."/>
            <person name="Clavel T."/>
        </authorList>
    </citation>
    <scope>NUCLEOTIDE SEQUENCE [LARGE SCALE GENOMIC DNA]</scope>
    <source>
        <strain evidence="4 5">WCA-389-WT-23D1</strain>
    </source>
</reference>
<name>A0A7X2NMZ3_9CLOT</name>
<proteinExistence type="predicted"/>
<dbReference type="AlphaFoldDB" id="A0A7X2NMZ3"/>
<sequence length="617" mass="67938">MNIQAFTKLHKKLAAAGAALLLSVTALSATVLASDFNIGYSTNASNNDYVFTTKAPRGRIGSSMSISFRIRATGEDMKNLKVSLMETSDFQMIEQRGNGDYTVDYYPFEITETTFKGKSIGDIKAGNTKSVSLSANVRRDAKQGYYSIPLYLEWDGGSDTDYINIWISTDTSSSTEDEEDKKEGNYFVIGENQSTPRGVYPNVLNYTVNFRNRRSTTAQDVTIHMELSEDNAKFPFEINDGNYDRTFARVQPDETVSASYSMAIRKDSYTGYYPIKYTITFRLSSEGDLHTEEGTFFVHIVSKDKEDDLRDFDANDRTKARLIVDSYHTIPETIYAGDEFELVLNMKNASTSVPASNILFNLESEKVSDSAVFTTETGSSSLVVNSLAAGQSTEVRARFVARAGVDQRSYAITIKEKYDSPEFKNAEESIVVDIPVKQYARLSTSTIDVMPDSMAVGSESNVMFGINNTGKVILYNVTVTFEGDSIKTTDAYVGNIKPGETGNVDTMLTGISPTTNDGTIKIRIQYEDENGVAAEPVEKELTLTVTEDMGEELDMGLDLGLEAGAADMEGELSYWDKYKALIAAGAVAVVAAGVIIALRVRKKRKAAKEEDVDDEIS</sequence>
<dbReference type="PANTHER" id="PTHR35902">
    <property type="entry name" value="S-LAYER DOMAIN-LIKE PROTEIN-RELATED"/>
    <property type="match status" value="1"/>
</dbReference>
<keyword evidence="2" id="KW-0732">Signal</keyword>
<evidence type="ECO:0000313" key="4">
    <source>
        <dbReference type="EMBL" id="MSS37700.1"/>
    </source>
</evidence>
<organism evidence="4 5">
    <name type="scientific">Clostridium porci</name>
    <dbReference type="NCBI Taxonomy" id="2605778"/>
    <lineage>
        <taxon>Bacteria</taxon>
        <taxon>Bacillati</taxon>
        <taxon>Bacillota</taxon>
        <taxon>Clostridia</taxon>
        <taxon>Eubacteriales</taxon>
        <taxon>Clostridiaceae</taxon>
        <taxon>Clostridium</taxon>
    </lineage>
</organism>
<dbReference type="EMBL" id="VUMD01000013">
    <property type="protein sequence ID" value="MSS37700.1"/>
    <property type="molecule type" value="Genomic_DNA"/>
</dbReference>
<comment type="caution">
    <text evidence="4">The sequence shown here is derived from an EMBL/GenBank/DDBJ whole genome shotgun (WGS) entry which is preliminary data.</text>
</comment>
<feature type="signal peptide" evidence="2">
    <location>
        <begin position="1"/>
        <end position="28"/>
    </location>
</feature>
<keyword evidence="1" id="KW-0812">Transmembrane</keyword>
<dbReference type="RefSeq" id="WP_154473142.1">
    <property type="nucleotide sequence ID" value="NZ_DBEWUL010000016.1"/>
</dbReference>
<dbReference type="Pfam" id="PF07705">
    <property type="entry name" value="CARDB"/>
    <property type="match status" value="1"/>
</dbReference>
<evidence type="ECO:0000256" key="1">
    <source>
        <dbReference type="SAM" id="Phobius"/>
    </source>
</evidence>
<dbReference type="InterPro" id="IPR011635">
    <property type="entry name" value="CARDB"/>
</dbReference>
<keyword evidence="1" id="KW-0472">Membrane</keyword>
<gene>
    <name evidence="4" type="ORF">FYJ39_14235</name>
</gene>
<keyword evidence="1" id="KW-1133">Transmembrane helix</keyword>
<accession>A0A7X2NMZ3</accession>
<dbReference type="PANTHER" id="PTHR35902:SF3">
    <property type="entry name" value="NPCBM-ASSOCIATED, NEW3 DOMAIN OF ALPHA-GALACTOSIDASE"/>
    <property type="match status" value="1"/>
</dbReference>
<keyword evidence="5" id="KW-1185">Reference proteome</keyword>
<dbReference type="Proteomes" id="UP000429958">
    <property type="component" value="Unassembled WGS sequence"/>
</dbReference>
<feature type="domain" description="CARDB" evidence="3">
    <location>
        <begin position="447"/>
        <end position="533"/>
    </location>
</feature>
<evidence type="ECO:0000313" key="5">
    <source>
        <dbReference type="Proteomes" id="UP000429958"/>
    </source>
</evidence>
<evidence type="ECO:0000256" key="2">
    <source>
        <dbReference type="SAM" id="SignalP"/>
    </source>
</evidence>
<evidence type="ECO:0000259" key="3">
    <source>
        <dbReference type="Pfam" id="PF07705"/>
    </source>
</evidence>
<feature type="chain" id="PRO_5039410379" description="CARDB domain-containing protein" evidence="2">
    <location>
        <begin position="29"/>
        <end position="617"/>
    </location>
</feature>
<protein>
    <recommendedName>
        <fullName evidence="3">CARDB domain-containing protein</fullName>
    </recommendedName>
</protein>
<feature type="transmembrane region" description="Helical" evidence="1">
    <location>
        <begin position="578"/>
        <end position="598"/>
    </location>
</feature>